<name>A0A3S5CF98_9PLAT</name>
<accession>A0A3S5CF98</accession>
<organism evidence="1 2">
    <name type="scientific">Protopolystoma xenopodis</name>
    <dbReference type="NCBI Taxonomy" id="117903"/>
    <lineage>
        <taxon>Eukaryota</taxon>
        <taxon>Metazoa</taxon>
        <taxon>Spiralia</taxon>
        <taxon>Lophotrochozoa</taxon>
        <taxon>Platyhelminthes</taxon>
        <taxon>Monogenea</taxon>
        <taxon>Polyopisthocotylea</taxon>
        <taxon>Polystomatidea</taxon>
        <taxon>Polystomatidae</taxon>
        <taxon>Protopolystoma</taxon>
    </lineage>
</organism>
<dbReference type="Proteomes" id="UP000784294">
    <property type="component" value="Unassembled WGS sequence"/>
</dbReference>
<evidence type="ECO:0000313" key="2">
    <source>
        <dbReference type="Proteomes" id="UP000784294"/>
    </source>
</evidence>
<comment type="caution">
    <text evidence="1">The sequence shown here is derived from an EMBL/GenBank/DDBJ whole genome shotgun (WGS) entry which is preliminary data.</text>
</comment>
<sequence>MPVQPASRAIVRDPVFLHAQQNCRLQASCSCIPRPPNPSRICLVRKPVFPAPAPGLGPASVCHLLPLQTASHCTTGRSNPRIEPSHTPTASKSLVAGRFSPAFVHACV</sequence>
<dbReference type="AlphaFoldDB" id="A0A3S5CF98"/>
<reference evidence="1" key="1">
    <citation type="submission" date="2018-11" db="EMBL/GenBank/DDBJ databases">
        <authorList>
            <consortium name="Pathogen Informatics"/>
        </authorList>
    </citation>
    <scope>NUCLEOTIDE SEQUENCE</scope>
</reference>
<protein>
    <submittedName>
        <fullName evidence="1">Uncharacterized protein</fullName>
    </submittedName>
</protein>
<gene>
    <name evidence="1" type="ORF">PXEA_LOCUS9853</name>
</gene>
<evidence type="ECO:0000313" key="1">
    <source>
        <dbReference type="EMBL" id="VEL16413.1"/>
    </source>
</evidence>
<dbReference type="EMBL" id="CAAALY010028365">
    <property type="protein sequence ID" value="VEL16413.1"/>
    <property type="molecule type" value="Genomic_DNA"/>
</dbReference>
<proteinExistence type="predicted"/>
<keyword evidence="2" id="KW-1185">Reference proteome</keyword>